<gene>
    <name evidence="1" type="ORF">KSP39_PZI023728</name>
</gene>
<keyword evidence="2" id="KW-1185">Reference proteome</keyword>
<name>A0AAP0ATS6_9ASPA</name>
<reference evidence="1 2" key="1">
    <citation type="journal article" date="2022" name="Nat. Plants">
        <title>Genomes of leafy and leafless Platanthera orchids illuminate the evolution of mycoheterotrophy.</title>
        <authorList>
            <person name="Li M.H."/>
            <person name="Liu K.W."/>
            <person name="Li Z."/>
            <person name="Lu H.C."/>
            <person name="Ye Q.L."/>
            <person name="Zhang D."/>
            <person name="Wang J.Y."/>
            <person name="Li Y.F."/>
            <person name="Zhong Z.M."/>
            <person name="Liu X."/>
            <person name="Yu X."/>
            <person name="Liu D.K."/>
            <person name="Tu X.D."/>
            <person name="Liu B."/>
            <person name="Hao Y."/>
            <person name="Liao X.Y."/>
            <person name="Jiang Y.T."/>
            <person name="Sun W.H."/>
            <person name="Chen J."/>
            <person name="Chen Y.Q."/>
            <person name="Ai Y."/>
            <person name="Zhai J.W."/>
            <person name="Wu S.S."/>
            <person name="Zhou Z."/>
            <person name="Hsiao Y.Y."/>
            <person name="Wu W.L."/>
            <person name="Chen Y.Y."/>
            <person name="Lin Y.F."/>
            <person name="Hsu J.L."/>
            <person name="Li C.Y."/>
            <person name="Wang Z.W."/>
            <person name="Zhao X."/>
            <person name="Zhong W.Y."/>
            <person name="Ma X.K."/>
            <person name="Ma L."/>
            <person name="Huang J."/>
            <person name="Chen G.Z."/>
            <person name="Huang M.Z."/>
            <person name="Huang L."/>
            <person name="Peng D.H."/>
            <person name="Luo Y.B."/>
            <person name="Zou S.Q."/>
            <person name="Chen S.P."/>
            <person name="Lan S."/>
            <person name="Tsai W.C."/>
            <person name="Van de Peer Y."/>
            <person name="Liu Z.J."/>
        </authorList>
    </citation>
    <scope>NUCLEOTIDE SEQUENCE [LARGE SCALE GENOMIC DNA]</scope>
    <source>
        <strain evidence="1">Lor287</strain>
    </source>
</reference>
<evidence type="ECO:0000313" key="2">
    <source>
        <dbReference type="Proteomes" id="UP001418222"/>
    </source>
</evidence>
<dbReference type="Proteomes" id="UP001418222">
    <property type="component" value="Unassembled WGS sequence"/>
</dbReference>
<dbReference type="AlphaFoldDB" id="A0AAP0ATS6"/>
<organism evidence="1 2">
    <name type="scientific">Platanthera zijinensis</name>
    <dbReference type="NCBI Taxonomy" id="2320716"/>
    <lineage>
        <taxon>Eukaryota</taxon>
        <taxon>Viridiplantae</taxon>
        <taxon>Streptophyta</taxon>
        <taxon>Embryophyta</taxon>
        <taxon>Tracheophyta</taxon>
        <taxon>Spermatophyta</taxon>
        <taxon>Magnoliopsida</taxon>
        <taxon>Liliopsida</taxon>
        <taxon>Asparagales</taxon>
        <taxon>Orchidaceae</taxon>
        <taxon>Orchidoideae</taxon>
        <taxon>Orchideae</taxon>
        <taxon>Orchidinae</taxon>
        <taxon>Platanthera</taxon>
    </lineage>
</organism>
<evidence type="ECO:0000313" key="1">
    <source>
        <dbReference type="EMBL" id="KAK8914381.1"/>
    </source>
</evidence>
<comment type="caution">
    <text evidence="1">The sequence shown here is derived from an EMBL/GenBank/DDBJ whole genome shotgun (WGS) entry which is preliminary data.</text>
</comment>
<sequence>MASVSLSIAYHPISLSSPSNSNSKATSSSIPSSLPRLISFQKYPAGSRRISNPTVRIYSNFPSARVWASSAADDDDGRGAEQFLQNNSISDFMRFKKGEGGVGGGETGGLEELQTAVVSYRKSFPWPLLNPFLQVDLVSTIHITDKE</sequence>
<accession>A0AAP0ATS6</accession>
<protein>
    <submittedName>
        <fullName evidence="1">Uncharacterized protein</fullName>
    </submittedName>
</protein>
<dbReference type="EMBL" id="JBBWWQ010000021">
    <property type="protein sequence ID" value="KAK8914381.1"/>
    <property type="molecule type" value="Genomic_DNA"/>
</dbReference>
<dbReference type="PANTHER" id="PTHR35757">
    <property type="entry name" value="THERMOSOME SUBUNIT GAMMA"/>
    <property type="match status" value="1"/>
</dbReference>
<proteinExistence type="predicted"/>
<dbReference type="PANTHER" id="PTHR35757:SF1">
    <property type="entry name" value="THERMOSOME SUBUNIT GAMMA"/>
    <property type="match status" value="1"/>
</dbReference>